<dbReference type="OrthoDB" id="20872at2759"/>
<dbReference type="Gene3D" id="3.30.40.10">
    <property type="entry name" value="Zinc/RING finger domain, C3HC4 (zinc finger)"/>
    <property type="match status" value="1"/>
</dbReference>
<dbReference type="SMART" id="SM00249">
    <property type="entry name" value="PHD"/>
    <property type="match status" value="1"/>
</dbReference>
<accession>A0A4T0WWG2</accession>
<dbReference type="Gene3D" id="2.170.270.10">
    <property type="entry name" value="SET domain"/>
    <property type="match status" value="1"/>
</dbReference>
<dbReference type="InterPro" id="IPR001965">
    <property type="entry name" value="Znf_PHD"/>
</dbReference>
<feature type="compositionally biased region" description="Polar residues" evidence="5">
    <location>
        <begin position="162"/>
        <end position="178"/>
    </location>
</feature>
<dbReference type="SUPFAM" id="SSF82199">
    <property type="entry name" value="SET domain"/>
    <property type="match status" value="1"/>
</dbReference>
<dbReference type="SUPFAM" id="SSF57903">
    <property type="entry name" value="FYVE/PHD zinc finger"/>
    <property type="match status" value="1"/>
</dbReference>
<feature type="region of interest" description="Disordered" evidence="5">
    <location>
        <begin position="288"/>
        <end position="328"/>
    </location>
</feature>
<dbReference type="GO" id="GO:0006325">
    <property type="term" value="P:chromatin organization"/>
    <property type="evidence" value="ECO:0007669"/>
    <property type="project" value="UniProtKB-KW"/>
</dbReference>
<dbReference type="GO" id="GO:0006355">
    <property type="term" value="P:regulation of DNA-templated transcription"/>
    <property type="evidence" value="ECO:0007669"/>
    <property type="project" value="TreeGrafter"/>
</dbReference>
<dbReference type="InterPro" id="IPR001214">
    <property type="entry name" value="SET_dom"/>
</dbReference>
<evidence type="ECO:0000256" key="3">
    <source>
        <dbReference type="ARBA" id="ARBA00022833"/>
    </source>
</evidence>
<evidence type="ECO:0000256" key="2">
    <source>
        <dbReference type="ARBA" id="ARBA00022771"/>
    </source>
</evidence>
<dbReference type="InterPro" id="IPR011011">
    <property type="entry name" value="Znf_FYVE_PHD"/>
</dbReference>
<dbReference type="PANTHER" id="PTHR46462">
    <property type="entry name" value="UPSET, ISOFORM A"/>
    <property type="match status" value="1"/>
</dbReference>
<keyword evidence="4" id="KW-0156">Chromatin regulator</keyword>
<evidence type="ECO:0000313" key="7">
    <source>
        <dbReference type="EMBL" id="TID15029.1"/>
    </source>
</evidence>
<keyword evidence="8" id="KW-1185">Reference proteome</keyword>
<feature type="compositionally biased region" description="Basic and acidic residues" evidence="5">
    <location>
        <begin position="299"/>
        <end position="308"/>
    </location>
</feature>
<dbReference type="GO" id="GO:0070210">
    <property type="term" value="C:Rpd3L-Expanded complex"/>
    <property type="evidence" value="ECO:0007669"/>
    <property type="project" value="TreeGrafter"/>
</dbReference>
<dbReference type="STRING" id="52247.A0A4T0WWG2"/>
<keyword evidence="3" id="KW-0862">Zinc</keyword>
<comment type="caution">
    <text evidence="7">The sequence shown here is derived from an EMBL/GenBank/DDBJ whole genome shotgun (WGS) entry which is preliminary data.</text>
</comment>
<dbReference type="InterPro" id="IPR046341">
    <property type="entry name" value="SET_dom_sf"/>
</dbReference>
<evidence type="ECO:0000256" key="5">
    <source>
        <dbReference type="SAM" id="MobiDB-lite"/>
    </source>
</evidence>
<feature type="region of interest" description="Disordered" evidence="5">
    <location>
        <begin position="140"/>
        <end position="213"/>
    </location>
</feature>
<dbReference type="InterPro" id="IPR019786">
    <property type="entry name" value="Zinc_finger_PHD-type_CS"/>
</dbReference>
<dbReference type="SMART" id="SM00317">
    <property type="entry name" value="SET"/>
    <property type="match status" value="1"/>
</dbReference>
<dbReference type="Pfam" id="PF20826">
    <property type="entry name" value="PHD_5"/>
    <property type="match status" value="1"/>
</dbReference>
<dbReference type="GO" id="GO:0034967">
    <property type="term" value="C:Set3 complex"/>
    <property type="evidence" value="ECO:0007669"/>
    <property type="project" value="TreeGrafter"/>
</dbReference>
<feature type="compositionally biased region" description="Polar residues" evidence="5">
    <location>
        <begin position="57"/>
        <end position="69"/>
    </location>
</feature>
<evidence type="ECO:0000313" key="8">
    <source>
        <dbReference type="Proteomes" id="UP000307173"/>
    </source>
</evidence>
<protein>
    <recommendedName>
        <fullName evidence="6">SET domain-containing protein</fullName>
    </recommendedName>
</protein>
<dbReference type="PANTHER" id="PTHR46462:SF3">
    <property type="entry name" value="UPSET, ISOFORM A"/>
    <property type="match status" value="1"/>
</dbReference>
<keyword evidence="1" id="KW-0479">Metal-binding</keyword>
<dbReference type="PROSITE" id="PS50280">
    <property type="entry name" value="SET"/>
    <property type="match status" value="1"/>
</dbReference>
<dbReference type="EMBL" id="SELW01000657">
    <property type="protein sequence ID" value="TID15029.1"/>
    <property type="molecule type" value="Genomic_DNA"/>
</dbReference>
<reference evidence="7 8" key="1">
    <citation type="journal article" date="2019" name="Front. Genet.">
        <title>Whole-Genome Sequencing of the Opportunistic Yeast Pathogen Candida inconspicua Uncovers Its Hybrid Origin.</title>
        <authorList>
            <person name="Mixao V."/>
            <person name="Hansen A.P."/>
            <person name="Saus E."/>
            <person name="Boekhout T."/>
            <person name="Lass-Florl C."/>
            <person name="Gabaldon T."/>
        </authorList>
    </citation>
    <scope>NUCLEOTIDE SEQUENCE [LARGE SCALE GENOMIC DNA]</scope>
    <source>
        <strain evidence="7 8">CBS 180</strain>
    </source>
</reference>
<evidence type="ECO:0000259" key="6">
    <source>
        <dbReference type="PROSITE" id="PS50280"/>
    </source>
</evidence>
<feature type="region of interest" description="Disordered" evidence="5">
    <location>
        <begin position="57"/>
        <end position="110"/>
    </location>
</feature>
<name>A0A4T0WWG2_9ASCO</name>
<dbReference type="InterPro" id="IPR013083">
    <property type="entry name" value="Znf_RING/FYVE/PHD"/>
</dbReference>
<feature type="compositionally biased region" description="Basic and acidic residues" evidence="5">
    <location>
        <begin position="192"/>
        <end position="203"/>
    </location>
</feature>
<evidence type="ECO:0000256" key="1">
    <source>
        <dbReference type="ARBA" id="ARBA00022723"/>
    </source>
</evidence>
<evidence type="ECO:0000256" key="4">
    <source>
        <dbReference type="ARBA" id="ARBA00022853"/>
    </source>
</evidence>
<feature type="compositionally biased region" description="Basic and acidic residues" evidence="5">
    <location>
        <begin position="143"/>
        <end position="161"/>
    </location>
</feature>
<dbReference type="Proteomes" id="UP000307173">
    <property type="component" value="Unassembled WGS sequence"/>
</dbReference>
<dbReference type="AlphaFoldDB" id="A0A4T0WWG2"/>
<feature type="compositionally biased region" description="Acidic residues" evidence="5">
    <location>
        <begin position="179"/>
        <end position="191"/>
    </location>
</feature>
<dbReference type="Pfam" id="PF00856">
    <property type="entry name" value="SET"/>
    <property type="match status" value="1"/>
</dbReference>
<gene>
    <name evidence="7" type="ORF">CANINC_004700</name>
</gene>
<dbReference type="PROSITE" id="PS01359">
    <property type="entry name" value="ZF_PHD_1"/>
    <property type="match status" value="1"/>
</dbReference>
<dbReference type="GO" id="GO:0008270">
    <property type="term" value="F:zinc ion binding"/>
    <property type="evidence" value="ECO:0007669"/>
    <property type="project" value="UniProtKB-KW"/>
</dbReference>
<proteinExistence type="predicted"/>
<keyword evidence="2" id="KW-0863">Zinc-finger</keyword>
<organism evidence="7 8">
    <name type="scientific">Pichia inconspicua</name>
    <dbReference type="NCBI Taxonomy" id="52247"/>
    <lineage>
        <taxon>Eukaryota</taxon>
        <taxon>Fungi</taxon>
        <taxon>Dikarya</taxon>
        <taxon>Ascomycota</taxon>
        <taxon>Saccharomycotina</taxon>
        <taxon>Pichiomycetes</taxon>
        <taxon>Pichiales</taxon>
        <taxon>Pichiaceae</taxon>
        <taxon>Pichia</taxon>
    </lineage>
</organism>
<feature type="domain" description="SET" evidence="6">
    <location>
        <begin position="376"/>
        <end position="511"/>
    </location>
</feature>
<sequence>MSSSNPATPIAQTDDEATGLLMLFSTQSKKQITTHESTLSGVKSTVIKSPQTVLQTVTIPPPTTSYNTQSISSNESSKSHRRSSSINDNKNHTRVESSIRSPGPASAALARGDSSSKAIVAAAALAAAAATPIPIMHKPLQQTEKHQAERKPTTVKVKEELSQSYTNIKPDETSNATLDETEPEDVEEQGDADIKPESSENHAEPVGQNGVPSYAVGPDAGIIGCVCGYDHDDGLTIQCDKCFRWQHLVCMGFESITDTPDDFQCNLCNKNMKVDVNKAKRIQAAYLKEEKSKRRKSPHVNESEKEVPKNIGAPQFKKKKSDENVETPGTQKHSTLYYPINYFVYRSPTIKSLFNQLPNVLRKEKSIIKIDKGSLSKLVLDSTYLNIKSAADNRSKFLGISKLGLYANKTIKERECVSLVSGEIDTKENYMLDKINRYWLLGCPKPHVIFHPELPIVIDQRGLGNCTRFIRKSCKPNCVVKTILIGKGDIYMGVFATEEIRAEQEITLAWEWDTSHPILKIIKDERSFDTLDNECKITLINSIQAILEHTECACPTNSECVIGKVKKASVYTLRNTRKNNMSGLSPTPHQTHTPIEERLNARNSIILKEMQNEGFVNGEKHVENIIPEDSSETSRRDRTFDLKFNPKCKNSLYNLHILPKQLELFKRYMLEKDSVSSTSNISKHESDMMPIPIPVSSEILKAIEPVKDVNDEKKLFTTKKANGDIKAEERPKVKKFSLADYKRKKTG</sequence>